<dbReference type="HOGENOM" id="CLU_2977360_0_0_14"/>
<protein>
    <submittedName>
        <fullName evidence="2">Uncharacterized protein</fullName>
    </submittedName>
</protein>
<evidence type="ECO:0000256" key="1">
    <source>
        <dbReference type="SAM" id="Phobius"/>
    </source>
</evidence>
<proteinExistence type="predicted"/>
<evidence type="ECO:0000313" key="3">
    <source>
        <dbReference type="Proteomes" id="UP000013941"/>
    </source>
</evidence>
<organism evidence="2 3">
    <name type="scientific">Strawberry lethal yellows phytoplasma (CPA) str. NZSb11</name>
    <dbReference type="NCBI Taxonomy" id="980422"/>
    <lineage>
        <taxon>Bacteria</taxon>
        <taxon>Bacillati</taxon>
        <taxon>Mycoplasmatota</taxon>
        <taxon>Mollicutes</taxon>
        <taxon>Acholeplasmatales</taxon>
        <taxon>Acholeplasmataceae</taxon>
        <taxon>Candidatus Phytoplasma</taxon>
        <taxon>16SrXII (Stolbur group)</taxon>
    </lineage>
</organism>
<gene>
    <name evidence="2" type="ORF">SLY_0745</name>
</gene>
<dbReference type="AlphaFoldDB" id="R4RMU5"/>
<dbReference type="PATRIC" id="fig|980422.3.peg.682"/>
<accession>R4RMU5</accession>
<keyword evidence="1" id="KW-1133">Transmembrane helix</keyword>
<feature type="transmembrane region" description="Helical" evidence="1">
    <location>
        <begin position="22"/>
        <end position="41"/>
    </location>
</feature>
<keyword evidence="3" id="KW-1185">Reference proteome</keyword>
<name>R4RMU5_PHYAS</name>
<keyword evidence="1" id="KW-0812">Transmembrane</keyword>
<sequence length="58" mass="6796">MLLSLVVFSKFFRKCLSKNEKIIGSGCFFYFLISLPTILFLKLRAVPFFKTFDLKIIL</sequence>
<dbReference type="Proteomes" id="UP000013941">
    <property type="component" value="Chromosome"/>
</dbReference>
<reference evidence="2 3" key="1">
    <citation type="journal article" date="2013" name="BMC Genomics">
        <title>Comparison of the complete genome sequence of two closely related isolates of 'Candidatus Phytoplasma australiense' reveals genome plasticity.</title>
        <authorList>
            <person name="Andersen M.T."/>
            <person name="Liefting L.W."/>
            <person name="Havukkala I."/>
            <person name="Beever R.E."/>
        </authorList>
    </citation>
    <scope>NUCLEOTIDE SEQUENCE [LARGE SCALE GENOMIC DNA]</scope>
    <source>
        <strain evidence="2 3">NZSb11</strain>
    </source>
</reference>
<evidence type="ECO:0000313" key="2">
    <source>
        <dbReference type="EMBL" id="AGL90660.1"/>
    </source>
</evidence>
<dbReference type="KEGG" id="nzs:SLY_0745"/>
<dbReference type="EMBL" id="CP002548">
    <property type="protein sequence ID" value="AGL90660.1"/>
    <property type="molecule type" value="Genomic_DNA"/>
</dbReference>
<keyword evidence="1" id="KW-0472">Membrane</keyword>